<dbReference type="PROSITE" id="PS50208">
    <property type="entry name" value="CASPASE_P20"/>
    <property type="match status" value="1"/>
</dbReference>
<comment type="caution">
    <text evidence="3">The sequence shown here is derived from an EMBL/GenBank/DDBJ whole genome shotgun (WGS) entry which is preliminary data.</text>
</comment>
<keyword evidence="4" id="KW-1185">Reference proteome</keyword>
<evidence type="ECO:0000256" key="1">
    <source>
        <dbReference type="SAM" id="MobiDB-lite"/>
    </source>
</evidence>
<dbReference type="InterPro" id="IPR052039">
    <property type="entry name" value="Caspase-related_regulators"/>
</dbReference>
<protein>
    <submittedName>
        <fullName evidence="3">Caspase family protein</fullName>
    </submittedName>
</protein>
<reference evidence="3" key="1">
    <citation type="journal article" date="2022" name="ISME J.">
        <title>Identification of active gaseous-alkane degraders at natural gas seeps.</title>
        <authorList>
            <person name="Farhan Ul Haque M."/>
            <person name="Hernandez M."/>
            <person name="Crombie A.T."/>
            <person name="Murrell J.C."/>
        </authorList>
    </citation>
    <scope>NUCLEOTIDE SEQUENCE</scope>
    <source>
        <strain evidence="3">PC2</strain>
    </source>
</reference>
<feature type="domain" description="Caspase family p20" evidence="2">
    <location>
        <begin position="52"/>
        <end position="161"/>
    </location>
</feature>
<dbReference type="InterPro" id="IPR001309">
    <property type="entry name" value="Pept_C14_p20"/>
</dbReference>
<feature type="compositionally biased region" description="Low complexity" evidence="1">
    <location>
        <begin position="581"/>
        <end position="597"/>
    </location>
</feature>
<accession>A0ABS9Z3T4</accession>
<gene>
    <name evidence="3" type="ORF">K2U94_05620</name>
</gene>
<evidence type="ECO:0000313" key="3">
    <source>
        <dbReference type="EMBL" id="MCI4682242.1"/>
    </source>
</evidence>
<dbReference type="PANTHER" id="PTHR22576:SF37">
    <property type="entry name" value="MUCOSA-ASSOCIATED LYMPHOID TISSUE LYMPHOMA TRANSLOCATION PROTEIN 1"/>
    <property type="match status" value="1"/>
</dbReference>
<evidence type="ECO:0000313" key="4">
    <source>
        <dbReference type="Proteomes" id="UP001139104"/>
    </source>
</evidence>
<dbReference type="PANTHER" id="PTHR22576">
    <property type="entry name" value="MUCOSA ASSOCIATED LYMPHOID TISSUE LYMPHOMA TRANSLOCATION PROTEIN 1/PARACASPASE"/>
    <property type="match status" value="1"/>
</dbReference>
<organism evidence="3 4">
    <name type="scientific">Candidatus Rhodoblastus alkanivorans</name>
    <dbReference type="NCBI Taxonomy" id="2954117"/>
    <lineage>
        <taxon>Bacteria</taxon>
        <taxon>Pseudomonadati</taxon>
        <taxon>Pseudomonadota</taxon>
        <taxon>Alphaproteobacteria</taxon>
        <taxon>Hyphomicrobiales</taxon>
        <taxon>Rhodoblastaceae</taxon>
        <taxon>Rhodoblastus</taxon>
    </lineage>
</organism>
<dbReference type="Pfam" id="PF00656">
    <property type="entry name" value="Peptidase_C14"/>
    <property type="match status" value="1"/>
</dbReference>
<feature type="compositionally biased region" description="Low complexity" evidence="1">
    <location>
        <begin position="680"/>
        <end position="689"/>
    </location>
</feature>
<proteinExistence type="predicted"/>
<name>A0ABS9Z3T4_9HYPH</name>
<feature type="region of interest" description="Disordered" evidence="1">
    <location>
        <begin position="680"/>
        <end position="701"/>
    </location>
</feature>
<dbReference type="SUPFAM" id="SSF52129">
    <property type="entry name" value="Caspase-like"/>
    <property type="match status" value="1"/>
</dbReference>
<dbReference type="RefSeq" id="WP_243066269.1">
    <property type="nucleotide sequence ID" value="NZ_JAIVFK010000052.1"/>
</dbReference>
<dbReference type="Gene3D" id="3.40.50.1460">
    <property type="match status" value="1"/>
</dbReference>
<feature type="region of interest" description="Disordered" evidence="1">
    <location>
        <begin position="534"/>
        <end position="608"/>
    </location>
</feature>
<dbReference type="EMBL" id="JAIVFP010000001">
    <property type="protein sequence ID" value="MCI4682242.1"/>
    <property type="molecule type" value="Genomic_DNA"/>
</dbReference>
<dbReference type="InterPro" id="IPR011600">
    <property type="entry name" value="Pept_C14_caspase"/>
</dbReference>
<evidence type="ECO:0000259" key="2">
    <source>
        <dbReference type="PROSITE" id="PS50208"/>
    </source>
</evidence>
<sequence>MRSSPVAALFGVVALFGAMIAPSSAQQLEKRIALVIGEGGYAASALATAPNDAGLVAQTLQAAGFDVVGARDLDTQGLREALREFVGKAQNSGPDTVAMLYFAGYGLQSGGENYLAGVDAHIATAADVAINAVRVSDFLQPLAALPLKARIVVLDAARKNPFAASGQPLAGGLALMQPDDGTLIALNAAPGTIGPEEPGPFGVYAKALVEMIKAGGAPVNDMFDRVRMRVSEATQGAQIPWSASRVALPFMFFDHTAEAPTDQRDMFGQLLSKPIASFGPRDAYLAAVARDTLEGYQEFLTAFPNDPLAARVRAILAARREATIWRETCAVGTAPAYWTYVKRYPRGPHVYDARRALVHLDTAVEPPPTFEEIDYDVPPPPPDEIIYVEQPVIYFDDPIWAFPPPPPPPIIYFVAAPFWFAALPPPLPPVAAFVLPIPTYYPVAAWVAPPPYVAPAPTNVFIANIHNTVVVNQAANTVTVTNAAGQILPTSPANIASPPAGGGLHPGVAAAAVALPAAAALRAMTPKAPALPAAGHALPSPGPTGAGGVASPLGGAGRVAPGARPSLQQRGIAPFRPSTMPPATAVHPARPAAPRPRGLYSGAPAPRPGPHFVAPHRAPRFQAPAVAPRFTAPHRAPTFAAPPRLPHYGAPQPAPHFAAPRPTPHFAAPRSAPHFVAPPHFAAPHAPAPRQTGHGNAKPHW</sequence>
<dbReference type="Proteomes" id="UP001139104">
    <property type="component" value="Unassembled WGS sequence"/>
</dbReference>
<dbReference type="InterPro" id="IPR029030">
    <property type="entry name" value="Caspase-like_dom_sf"/>
</dbReference>